<dbReference type="AlphaFoldDB" id="A0A6A4IR80"/>
<dbReference type="Gene3D" id="3.20.20.190">
    <property type="entry name" value="Phosphatidylinositol (PI) phosphodiesterase"/>
    <property type="match status" value="1"/>
</dbReference>
<sequence length="444" mass="51043">MLPLFLLFVVSDGFASEVSTVQPLILTVSSLSRETVSSVVPVDREVQIHVHEEFDRIALYDSNPQGQTREPIYVVPAEHIETGFIETNVSLGNPEFPQGWSLNSQADGGERAVPGEHCLPVWVAGFRDKKIVYTDCLKIHPTWMQDNKLFIGNLDVRSLLIPGTHNSGCYKRGDKLSLRDTIGRYILTQDQSVWNQLVYGIRYLDFRIGYYPPKENTSITDDHESRFWINHDLIKVRPFASVLGQIKKFIERSTNEVVIMDLHRFPIGFNMREERHTAFVSYLERELKEYAIPFTPSTLTLDKIWTTPGRLIISYGENSIAQTKDWLWPPIKQLWGNKGTVQDLEEFISKIVANDSLQSTDKGLWAAMAQLTPGPLELLFNPKGSLREMAHKVNPNLMRWCQRSHWWRKLRIVPTDFFMETDIVNLAINANVIKGHQDTRYETD</sequence>
<dbReference type="GO" id="GO:0008081">
    <property type="term" value="F:phosphoric diester hydrolase activity"/>
    <property type="evidence" value="ECO:0007669"/>
    <property type="project" value="InterPro"/>
</dbReference>
<dbReference type="InterPro" id="IPR017946">
    <property type="entry name" value="PLC-like_Pdiesterase_TIM-brl"/>
</dbReference>
<evidence type="ECO:0008006" key="3">
    <source>
        <dbReference type="Google" id="ProtNLM"/>
    </source>
</evidence>
<protein>
    <recommendedName>
        <fullName evidence="3">Phosphatidylinositol-specific phospholipase C X domain-containing protein</fullName>
    </recommendedName>
</protein>
<dbReference type="EMBL" id="WIXP02000004">
    <property type="protein sequence ID" value="KAF6212104.1"/>
    <property type="molecule type" value="Genomic_DNA"/>
</dbReference>
<accession>A0A6A4IR80</accession>
<dbReference type="PROSITE" id="PS50007">
    <property type="entry name" value="PIPLC_X_DOMAIN"/>
    <property type="match status" value="1"/>
</dbReference>
<evidence type="ECO:0000313" key="2">
    <source>
        <dbReference type="Proteomes" id="UP000466442"/>
    </source>
</evidence>
<dbReference type="OrthoDB" id="1046782at2759"/>
<dbReference type="PANTHER" id="PTHR13593">
    <property type="match status" value="1"/>
</dbReference>
<reference evidence="1" key="1">
    <citation type="journal article" date="2021" name="Mol. Ecol. Resour.">
        <title>Apolygus lucorum genome provides insights into omnivorousness and mesophyll feeding.</title>
        <authorList>
            <person name="Liu Y."/>
            <person name="Liu H."/>
            <person name="Wang H."/>
            <person name="Huang T."/>
            <person name="Liu B."/>
            <person name="Yang B."/>
            <person name="Yin L."/>
            <person name="Li B."/>
            <person name="Zhang Y."/>
            <person name="Zhang S."/>
            <person name="Jiang F."/>
            <person name="Zhang X."/>
            <person name="Ren Y."/>
            <person name="Wang B."/>
            <person name="Wang S."/>
            <person name="Lu Y."/>
            <person name="Wu K."/>
            <person name="Fan W."/>
            <person name="Wang G."/>
        </authorList>
    </citation>
    <scope>NUCLEOTIDE SEQUENCE</scope>
    <source>
        <strain evidence="1">12Hb</strain>
    </source>
</reference>
<gene>
    <name evidence="1" type="ORF">GE061_012624</name>
</gene>
<dbReference type="Proteomes" id="UP000466442">
    <property type="component" value="Unassembled WGS sequence"/>
</dbReference>
<dbReference type="GO" id="GO:0006629">
    <property type="term" value="P:lipid metabolic process"/>
    <property type="evidence" value="ECO:0007669"/>
    <property type="project" value="InterPro"/>
</dbReference>
<evidence type="ECO:0000313" key="1">
    <source>
        <dbReference type="EMBL" id="KAF6212104.1"/>
    </source>
</evidence>
<comment type="caution">
    <text evidence="1">The sequence shown here is derived from an EMBL/GenBank/DDBJ whole genome shotgun (WGS) entry which is preliminary data.</text>
</comment>
<dbReference type="InterPro" id="IPR051057">
    <property type="entry name" value="PI-PLC_domain"/>
</dbReference>
<proteinExistence type="predicted"/>
<name>A0A6A4IR80_APOLU</name>
<keyword evidence="2" id="KW-1185">Reference proteome</keyword>
<dbReference type="PANTHER" id="PTHR13593:SF103">
    <property type="entry name" value="RE10370P"/>
    <property type="match status" value="1"/>
</dbReference>
<organism evidence="1 2">
    <name type="scientific">Apolygus lucorum</name>
    <name type="common">Small green plant bug</name>
    <name type="synonym">Lygocoris lucorum</name>
    <dbReference type="NCBI Taxonomy" id="248454"/>
    <lineage>
        <taxon>Eukaryota</taxon>
        <taxon>Metazoa</taxon>
        <taxon>Ecdysozoa</taxon>
        <taxon>Arthropoda</taxon>
        <taxon>Hexapoda</taxon>
        <taxon>Insecta</taxon>
        <taxon>Pterygota</taxon>
        <taxon>Neoptera</taxon>
        <taxon>Paraneoptera</taxon>
        <taxon>Hemiptera</taxon>
        <taxon>Heteroptera</taxon>
        <taxon>Panheteroptera</taxon>
        <taxon>Cimicomorpha</taxon>
        <taxon>Miridae</taxon>
        <taxon>Mirini</taxon>
        <taxon>Apolygus</taxon>
    </lineage>
</organism>
<dbReference type="SUPFAM" id="SSF51695">
    <property type="entry name" value="PLC-like phosphodiesterases"/>
    <property type="match status" value="1"/>
</dbReference>